<evidence type="ECO:0000313" key="10">
    <source>
        <dbReference type="Proteomes" id="UP000265509"/>
    </source>
</evidence>
<keyword evidence="4" id="KW-0547">Nucleotide-binding</keyword>
<protein>
    <submittedName>
        <fullName evidence="9">Multidrug DMT transporter permease</fullName>
    </submittedName>
</protein>
<feature type="transmembrane region" description="Helical" evidence="8">
    <location>
        <begin position="209"/>
        <end position="230"/>
    </location>
</feature>
<evidence type="ECO:0000313" key="9">
    <source>
        <dbReference type="EMBL" id="RLQ21804.1"/>
    </source>
</evidence>
<keyword evidence="5" id="KW-0067">ATP-binding</keyword>
<dbReference type="Proteomes" id="UP000265509">
    <property type="component" value="Unassembled WGS sequence"/>
</dbReference>
<evidence type="ECO:0000256" key="6">
    <source>
        <dbReference type="ARBA" id="ARBA00022989"/>
    </source>
</evidence>
<name>A0A3L7DWW1_9GAMM</name>
<gene>
    <name evidence="9" type="ORF">DWB85_10985</name>
</gene>
<proteinExistence type="predicted"/>
<keyword evidence="6 8" id="KW-1133">Transmembrane helix</keyword>
<feature type="transmembrane region" description="Helical" evidence="8">
    <location>
        <begin position="251"/>
        <end position="273"/>
    </location>
</feature>
<comment type="caution">
    <text evidence="9">The sequence shown here is derived from an EMBL/GenBank/DDBJ whole genome shotgun (WGS) entry which is preliminary data.</text>
</comment>
<feature type="transmembrane region" description="Helical" evidence="8">
    <location>
        <begin position="133"/>
        <end position="155"/>
    </location>
</feature>
<feature type="transmembrane region" description="Helical" evidence="8">
    <location>
        <begin position="109"/>
        <end position="127"/>
    </location>
</feature>
<evidence type="ECO:0000256" key="4">
    <source>
        <dbReference type="ARBA" id="ARBA00022741"/>
    </source>
</evidence>
<keyword evidence="10" id="KW-1185">Reference proteome</keyword>
<evidence type="ECO:0000256" key="5">
    <source>
        <dbReference type="ARBA" id="ARBA00022840"/>
    </source>
</evidence>
<dbReference type="AlphaFoldDB" id="A0A3L7DWW1"/>
<keyword evidence="3 8" id="KW-0812">Transmembrane</keyword>
<feature type="transmembrane region" description="Helical" evidence="8">
    <location>
        <begin position="6"/>
        <end position="27"/>
    </location>
</feature>
<keyword evidence="2" id="KW-0813">Transport</keyword>
<evidence type="ECO:0000256" key="2">
    <source>
        <dbReference type="ARBA" id="ARBA00022448"/>
    </source>
</evidence>
<dbReference type="GO" id="GO:0022857">
    <property type="term" value="F:transmembrane transporter activity"/>
    <property type="evidence" value="ECO:0007669"/>
    <property type="project" value="InterPro"/>
</dbReference>
<evidence type="ECO:0000256" key="3">
    <source>
        <dbReference type="ARBA" id="ARBA00022692"/>
    </source>
</evidence>
<feature type="transmembrane region" description="Helical" evidence="8">
    <location>
        <begin position="312"/>
        <end position="330"/>
    </location>
</feature>
<accession>A0A3L7DWW1</accession>
<dbReference type="OrthoDB" id="110585at2"/>
<dbReference type="RefSeq" id="WP_117954474.1">
    <property type="nucleotide sequence ID" value="NZ_QRAN01000010.1"/>
</dbReference>
<evidence type="ECO:0000256" key="8">
    <source>
        <dbReference type="SAM" id="Phobius"/>
    </source>
</evidence>
<dbReference type="GO" id="GO:0016020">
    <property type="term" value="C:membrane"/>
    <property type="evidence" value="ECO:0007669"/>
    <property type="project" value="UniProtKB-SubCell"/>
</dbReference>
<dbReference type="InterPro" id="IPR009834">
    <property type="entry name" value="Ureide_permease"/>
</dbReference>
<dbReference type="PANTHER" id="PTHR31081">
    <property type="entry name" value="UREIDE PERMEASE 1-RELATED-RELATED"/>
    <property type="match status" value="1"/>
</dbReference>
<feature type="transmembrane region" description="Helical" evidence="8">
    <location>
        <begin position="80"/>
        <end position="102"/>
    </location>
</feature>
<feature type="transmembrane region" description="Helical" evidence="8">
    <location>
        <begin position="39"/>
        <end position="60"/>
    </location>
</feature>
<feature type="transmembrane region" description="Helical" evidence="8">
    <location>
        <begin position="167"/>
        <end position="189"/>
    </location>
</feature>
<reference evidence="9 10" key="1">
    <citation type="submission" date="2018-07" db="EMBL/GenBank/DDBJ databases">
        <title>Halioglobus sp. genome submission.</title>
        <authorList>
            <person name="Ye M.-Q."/>
            <person name="Du Z.-J."/>
        </authorList>
    </citation>
    <scope>NUCLEOTIDE SEQUENCE [LARGE SCALE GENOMIC DNA]</scope>
    <source>
        <strain evidence="9 10">U0301</strain>
    </source>
</reference>
<dbReference type="InterPro" id="IPR030189">
    <property type="entry name" value="UPS_plant"/>
</dbReference>
<evidence type="ECO:0000256" key="7">
    <source>
        <dbReference type="ARBA" id="ARBA00023136"/>
    </source>
</evidence>
<comment type="subcellular location">
    <subcellularLocation>
        <location evidence="1">Membrane</location>
        <topology evidence="1">Multi-pass membrane protein</topology>
    </subcellularLocation>
</comment>
<sequence>MFIVESYGVAVALCFVTMLCWGSWANTQKLATQEWRFQLFYWDYSIGVLLLALLLAFTLGSSGEQGRSFVEDISQASPEAIKMALLGGAVFNLANILLVVAIDIAGMAVAFPVGIGLALVIGVLANYDPAQVSNSLLLFLGVGLVVVAIVLDALIYRRLPADGQSGVGKGLVISVIAGIAMGFFYRFVAQSMSFDFASPEPGLMTPYSAGVWFGIGLLVSNLLFLIPLNYKPVTGEPVPVGDYFRRGTPRLHLVGILGGAIWATGFCFNIIAAGKAGYAVSYGLGQGATMVAAFWGVFIWKEFRQAPAGTNSLIAAMFAAFLVGLGMIIYSNL</sequence>
<dbReference type="EMBL" id="QRAN01000010">
    <property type="protein sequence ID" value="RLQ21804.1"/>
    <property type="molecule type" value="Genomic_DNA"/>
</dbReference>
<evidence type="ECO:0000256" key="1">
    <source>
        <dbReference type="ARBA" id="ARBA00004141"/>
    </source>
</evidence>
<keyword evidence="7 8" id="KW-0472">Membrane</keyword>
<dbReference type="GO" id="GO:0005524">
    <property type="term" value="F:ATP binding"/>
    <property type="evidence" value="ECO:0007669"/>
    <property type="project" value="UniProtKB-KW"/>
</dbReference>
<organism evidence="9 10">
    <name type="scientific">Seongchinamella sediminis</name>
    <dbReference type="NCBI Taxonomy" id="2283635"/>
    <lineage>
        <taxon>Bacteria</taxon>
        <taxon>Pseudomonadati</taxon>
        <taxon>Pseudomonadota</taxon>
        <taxon>Gammaproteobacteria</taxon>
        <taxon>Cellvibrionales</taxon>
        <taxon>Halieaceae</taxon>
        <taxon>Seongchinamella</taxon>
    </lineage>
</organism>
<feature type="transmembrane region" description="Helical" evidence="8">
    <location>
        <begin position="279"/>
        <end position="300"/>
    </location>
</feature>
<dbReference type="Pfam" id="PF07168">
    <property type="entry name" value="Ureide_permease"/>
    <property type="match status" value="2"/>
</dbReference>